<dbReference type="EMBL" id="JAMSKV010000007">
    <property type="protein sequence ID" value="MCQ8278629.1"/>
    <property type="molecule type" value="Genomic_DNA"/>
</dbReference>
<evidence type="ECO:0000313" key="1">
    <source>
        <dbReference type="EMBL" id="MCQ8278629.1"/>
    </source>
</evidence>
<sequence length="441" mass="48727">MSWTNRVFWQEGMFLRAQHFQQQDRWTARSLGRTVSMLGAFAWGFSDYAIARDMLGSGYFALSDASGLLEDGTLFSAPDEADLPAPLMVPETARDVLVYLAVPISQRGSREFGDELNPARFTASEFEVDDTHSAAPETAQIQVGRLALRTMLGTDTLEGYSCLPVARIVEVTSDRRVILDDRWIPPVLRCGASPVLGGLLVELAGMLHQRAEAIAARLTAIGARSTTEITDFMLLQRLNGWQAELEHLSESARIHPESFYRFLLSMAGELATFTEQKRRPDKFGLYRHDDLPRSFAPVVAAVRRALSAVLEQTAMQIPLTRHRHGVWVGPIADRTILAGGSIVLIVKADVPGETLRSVFPTTAKVGAVEHIRELVNVALPGIDLRALPVAPRQMPFVAGAQYFELERSSPHWEAMKNSGGFAIHVSNNMPNLSLELWAIRS</sequence>
<comment type="caution">
    <text evidence="1">The sequence shown here is derived from an EMBL/GenBank/DDBJ whole genome shotgun (WGS) entry which is preliminary data.</text>
</comment>
<name>A0ABT1W6X5_9PROT</name>
<dbReference type="NCBIfam" id="TIGR03353">
    <property type="entry name" value="VI_chp_4"/>
    <property type="match status" value="1"/>
</dbReference>
<dbReference type="Proteomes" id="UP001524587">
    <property type="component" value="Unassembled WGS sequence"/>
</dbReference>
<dbReference type="PANTHER" id="PTHR35566">
    <property type="entry name" value="BLR3599 PROTEIN"/>
    <property type="match status" value="1"/>
</dbReference>
<dbReference type="PANTHER" id="PTHR35566:SF1">
    <property type="entry name" value="TYPE VI SECRETION SYSTEM BASEPLATE COMPONENT TSSK1"/>
    <property type="match status" value="1"/>
</dbReference>
<reference evidence="1 2" key="1">
    <citation type="submission" date="2022-06" db="EMBL/GenBank/DDBJ databases">
        <title>Endosaccharibacter gen. nov., sp. nov., endophytic bacteria isolated from sugarcane.</title>
        <authorList>
            <person name="Pitiwittayakul N."/>
            <person name="Yukphan P."/>
            <person name="Charoenyingcharoen P."/>
            <person name="Tanasupawat S."/>
        </authorList>
    </citation>
    <scope>NUCLEOTIDE SEQUENCE [LARGE SCALE GENOMIC DNA]</scope>
    <source>
        <strain evidence="1 2">KSS8</strain>
    </source>
</reference>
<dbReference type="Pfam" id="PF05936">
    <property type="entry name" value="T6SS_VasE"/>
    <property type="match status" value="1"/>
</dbReference>
<proteinExistence type="predicted"/>
<accession>A0ABT1W6X5</accession>
<protein>
    <submittedName>
        <fullName evidence="1">Type VI secretion system baseplate subunit TssK</fullName>
    </submittedName>
</protein>
<dbReference type="InterPro" id="IPR010263">
    <property type="entry name" value="T6SS_TssK"/>
</dbReference>
<gene>
    <name evidence="1" type="primary">tssK</name>
    <name evidence="1" type="ORF">NFI95_09215</name>
</gene>
<organism evidence="1 2">
    <name type="scientific">Endosaccharibacter trunci</name>
    <dbReference type="NCBI Taxonomy" id="2812733"/>
    <lineage>
        <taxon>Bacteria</taxon>
        <taxon>Pseudomonadati</taxon>
        <taxon>Pseudomonadota</taxon>
        <taxon>Alphaproteobacteria</taxon>
        <taxon>Acetobacterales</taxon>
        <taxon>Acetobacteraceae</taxon>
        <taxon>Endosaccharibacter</taxon>
    </lineage>
</organism>
<evidence type="ECO:0000313" key="2">
    <source>
        <dbReference type="Proteomes" id="UP001524587"/>
    </source>
</evidence>
<dbReference type="RefSeq" id="WP_422864112.1">
    <property type="nucleotide sequence ID" value="NZ_JAMSKV010000007.1"/>
</dbReference>
<keyword evidence="2" id="KW-1185">Reference proteome</keyword>